<protein>
    <recommendedName>
        <fullName evidence="3">Transposase</fullName>
    </recommendedName>
</protein>
<dbReference type="OrthoDB" id="6625349at2759"/>
<comment type="caution">
    <text evidence="1">The sequence shown here is derived from an EMBL/GenBank/DDBJ whole genome shotgun (WGS) entry which is preliminary data.</text>
</comment>
<evidence type="ECO:0000313" key="1">
    <source>
        <dbReference type="EMBL" id="KAG8232423.1"/>
    </source>
</evidence>
<dbReference type="Proteomes" id="UP000792457">
    <property type="component" value="Unassembled WGS sequence"/>
</dbReference>
<dbReference type="PANTHER" id="PTHR47501:SF5">
    <property type="entry name" value="HAT C-TERMINAL DIMERISATION DOMAIN-CONTAINING PROTEIN"/>
    <property type="match status" value="1"/>
</dbReference>
<dbReference type="InterPro" id="IPR012337">
    <property type="entry name" value="RNaseH-like_sf"/>
</dbReference>
<dbReference type="AlphaFoldDB" id="A0A8K0KHJ7"/>
<reference evidence="1" key="1">
    <citation type="submission" date="2013-04" db="EMBL/GenBank/DDBJ databases">
        <authorList>
            <person name="Qu J."/>
            <person name="Murali S.C."/>
            <person name="Bandaranaike D."/>
            <person name="Bellair M."/>
            <person name="Blankenburg K."/>
            <person name="Chao H."/>
            <person name="Dinh H."/>
            <person name="Doddapaneni H."/>
            <person name="Downs B."/>
            <person name="Dugan-Rocha S."/>
            <person name="Elkadiri S."/>
            <person name="Gnanaolivu R.D."/>
            <person name="Hernandez B."/>
            <person name="Javaid M."/>
            <person name="Jayaseelan J.C."/>
            <person name="Lee S."/>
            <person name="Li M."/>
            <person name="Ming W."/>
            <person name="Munidasa M."/>
            <person name="Muniz J."/>
            <person name="Nguyen L."/>
            <person name="Ongeri F."/>
            <person name="Osuji N."/>
            <person name="Pu L.-L."/>
            <person name="Puazo M."/>
            <person name="Qu C."/>
            <person name="Quiroz J."/>
            <person name="Raj R."/>
            <person name="Weissenberger G."/>
            <person name="Xin Y."/>
            <person name="Zou X."/>
            <person name="Han Y."/>
            <person name="Richards S."/>
            <person name="Worley K."/>
            <person name="Muzny D."/>
            <person name="Gibbs R."/>
        </authorList>
    </citation>
    <scope>NUCLEOTIDE SEQUENCE</scope>
    <source>
        <strain evidence="1">Sampled in the wild</strain>
    </source>
</reference>
<keyword evidence="2" id="KW-1185">Reference proteome</keyword>
<accession>A0A8K0KHJ7</accession>
<dbReference type="EMBL" id="KZ308617">
    <property type="protein sequence ID" value="KAG8232423.1"/>
    <property type="molecule type" value="Genomic_DNA"/>
</dbReference>
<dbReference type="SUPFAM" id="SSF53098">
    <property type="entry name" value="Ribonuclease H-like"/>
    <property type="match status" value="1"/>
</dbReference>
<name>A0A8K0KHJ7_LADFU</name>
<sequence>MNNITASAKQIKEDVKNSLKSQAVQHVALSVDCWSFNSRKYIGIIAHWLNDELERHSSAIALRSLKRQLAYDMLAEIILQVCHEYDIQKKVVSIVSDSASNLNRSFSILGNIEDSEWEEEDSDHDEDIVDIEPILEDENNEFLPLPMHHRCVCHSLDLIVTEDAQKAEFSAGFRNQKKITFPKCLAFWKKQSRSIHAPDMIKAIVGCYLKVPNITSWHSVYHSMETLAVVMQNKCDSLNLVCDYLEIPHFTETDVLFLKEYTMVMQPICKATDTLQQDKDMHMGCVLPTLTCLKRRLQAIERESMQYCHSFATACLNGIKVRFGDMLNDRSFLMAALTHPKFKLKWIENKDQKDDALQLLKQEIRQRSSDQVTLWSGVMKKEDTDILFEDFESSAGDHELEMFLSNVVKDVQCLNSVPIMKDMFITYNTSLPSSRPAEGVGFSGLLKDIL</sequence>
<dbReference type="PANTHER" id="PTHR47501">
    <property type="entry name" value="TRANSPOSASE-RELATED"/>
    <property type="match status" value="1"/>
</dbReference>
<evidence type="ECO:0000313" key="2">
    <source>
        <dbReference type="Proteomes" id="UP000792457"/>
    </source>
</evidence>
<gene>
    <name evidence="1" type="ORF">J437_LFUL012854</name>
</gene>
<evidence type="ECO:0008006" key="3">
    <source>
        <dbReference type="Google" id="ProtNLM"/>
    </source>
</evidence>
<reference evidence="1" key="2">
    <citation type="submission" date="2017-10" db="EMBL/GenBank/DDBJ databases">
        <title>Ladona fulva Genome sequencing and assembly.</title>
        <authorList>
            <person name="Murali S."/>
            <person name="Richards S."/>
            <person name="Bandaranaike D."/>
            <person name="Bellair M."/>
            <person name="Blankenburg K."/>
            <person name="Chao H."/>
            <person name="Dinh H."/>
            <person name="Doddapaneni H."/>
            <person name="Dugan-Rocha S."/>
            <person name="Elkadiri S."/>
            <person name="Gnanaolivu R."/>
            <person name="Hernandez B."/>
            <person name="Skinner E."/>
            <person name="Javaid M."/>
            <person name="Lee S."/>
            <person name="Li M."/>
            <person name="Ming W."/>
            <person name="Munidasa M."/>
            <person name="Muniz J."/>
            <person name="Nguyen L."/>
            <person name="Hughes D."/>
            <person name="Osuji N."/>
            <person name="Pu L.-L."/>
            <person name="Puazo M."/>
            <person name="Qu C."/>
            <person name="Quiroz J."/>
            <person name="Raj R."/>
            <person name="Weissenberger G."/>
            <person name="Xin Y."/>
            <person name="Zou X."/>
            <person name="Han Y."/>
            <person name="Worley K."/>
            <person name="Muzny D."/>
            <person name="Gibbs R."/>
        </authorList>
    </citation>
    <scope>NUCLEOTIDE SEQUENCE</scope>
    <source>
        <strain evidence="1">Sampled in the wild</strain>
    </source>
</reference>
<organism evidence="1 2">
    <name type="scientific">Ladona fulva</name>
    <name type="common">Scarce chaser dragonfly</name>
    <name type="synonym">Libellula fulva</name>
    <dbReference type="NCBI Taxonomy" id="123851"/>
    <lineage>
        <taxon>Eukaryota</taxon>
        <taxon>Metazoa</taxon>
        <taxon>Ecdysozoa</taxon>
        <taxon>Arthropoda</taxon>
        <taxon>Hexapoda</taxon>
        <taxon>Insecta</taxon>
        <taxon>Pterygota</taxon>
        <taxon>Palaeoptera</taxon>
        <taxon>Odonata</taxon>
        <taxon>Epiprocta</taxon>
        <taxon>Anisoptera</taxon>
        <taxon>Libelluloidea</taxon>
        <taxon>Libellulidae</taxon>
        <taxon>Ladona</taxon>
    </lineage>
</organism>
<proteinExistence type="predicted"/>